<evidence type="ECO:0000313" key="2">
    <source>
        <dbReference type="EMBL" id="KAF9063266.1"/>
    </source>
</evidence>
<dbReference type="OrthoDB" id="3056812at2759"/>
<reference evidence="2" key="1">
    <citation type="submission" date="2020-11" db="EMBL/GenBank/DDBJ databases">
        <authorList>
            <consortium name="DOE Joint Genome Institute"/>
            <person name="Ahrendt S."/>
            <person name="Riley R."/>
            <person name="Andreopoulos W."/>
            <person name="Labutti K."/>
            <person name="Pangilinan J."/>
            <person name="Ruiz-Duenas F.J."/>
            <person name="Barrasa J.M."/>
            <person name="Sanchez-Garcia M."/>
            <person name="Camarero S."/>
            <person name="Miyauchi S."/>
            <person name="Serrano A."/>
            <person name="Linde D."/>
            <person name="Babiker R."/>
            <person name="Drula E."/>
            <person name="Ayuso-Fernandez I."/>
            <person name="Pacheco R."/>
            <person name="Padilla G."/>
            <person name="Ferreira P."/>
            <person name="Barriuso J."/>
            <person name="Kellner H."/>
            <person name="Castanera R."/>
            <person name="Alfaro M."/>
            <person name="Ramirez L."/>
            <person name="Pisabarro A.G."/>
            <person name="Kuo A."/>
            <person name="Tritt A."/>
            <person name="Lipzen A."/>
            <person name="He G."/>
            <person name="Yan M."/>
            <person name="Ng V."/>
            <person name="Cullen D."/>
            <person name="Martin F."/>
            <person name="Rosso M.-N."/>
            <person name="Henrissat B."/>
            <person name="Hibbett D."/>
            <person name="Martinez A.T."/>
            <person name="Grigoriev I.V."/>
        </authorList>
    </citation>
    <scope>NUCLEOTIDE SEQUENCE</scope>
    <source>
        <strain evidence="2">AH 40177</strain>
    </source>
</reference>
<gene>
    <name evidence="2" type="ORF">BDP27DRAFT_1451368</name>
</gene>
<evidence type="ECO:0000313" key="3">
    <source>
        <dbReference type="Proteomes" id="UP000772434"/>
    </source>
</evidence>
<proteinExistence type="predicted"/>
<dbReference type="SUPFAM" id="SSF51322">
    <property type="entry name" value="Cyanovirin-N"/>
    <property type="match status" value="2"/>
</dbReference>
<accession>A0A9P5PH36</accession>
<feature type="domain" description="Cyanovirin-N" evidence="1">
    <location>
        <begin position="153"/>
        <end position="250"/>
    </location>
</feature>
<dbReference type="EMBL" id="JADNRY010000150">
    <property type="protein sequence ID" value="KAF9063266.1"/>
    <property type="molecule type" value="Genomic_DNA"/>
</dbReference>
<dbReference type="Gene3D" id="2.30.60.10">
    <property type="entry name" value="Cyanovirin-N"/>
    <property type="match status" value="2"/>
</dbReference>
<feature type="domain" description="Cyanovirin-N" evidence="1">
    <location>
        <begin position="2"/>
        <end position="93"/>
    </location>
</feature>
<name>A0A9P5PH36_9AGAR</name>
<keyword evidence="3" id="KW-1185">Reference proteome</keyword>
<protein>
    <recommendedName>
        <fullName evidence="1">Cyanovirin-N domain-containing protein</fullName>
    </recommendedName>
</protein>
<comment type="caution">
    <text evidence="2">The sequence shown here is derived from an EMBL/GenBank/DDBJ whole genome shotgun (WGS) entry which is preliminary data.</text>
</comment>
<dbReference type="PANTHER" id="PTHR42076:SF1">
    <property type="entry name" value="CYANOVIRIN-N DOMAIN-CONTAINING PROTEIN"/>
    <property type="match status" value="1"/>
</dbReference>
<dbReference type="InterPro" id="IPR011058">
    <property type="entry name" value="Cyanovirin-N"/>
</dbReference>
<organism evidence="2 3">
    <name type="scientific">Rhodocollybia butyracea</name>
    <dbReference type="NCBI Taxonomy" id="206335"/>
    <lineage>
        <taxon>Eukaryota</taxon>
        <taxon>Fungi</taxon>
        <taxon>Dikarya</taxon>
        <taxon>Basidiomycota</taxon>
        <taxon>Agaricomycotina</taxon>
        <taxon>Agaricomycetes</taxon>
        <taxon>Agaricomycetidae</taxon>
        <taxon>Agaricales</taxon>
        <taxon>Marasmiineae</taxon>
        <taxon>Omphalotaceae</taxon>
        <taxon>Rhodocollybia</taxon>
    </lineage>
</organism>
<sequence length="455" mass="49514">MPFDRSMRNPHLVGPHLIVNYEGRDLNLNLNTCLSNVNGRFQWGGKEALSTAKGISLSGSMLSSELQQQGGRSIEAEIDLSQRIKVVSGRLQYVADAPPRPPVVLTAPALSPSPTLTAVDSPPSYDATFSQEYSEFKSAHKTTYSERSSSYFKFSLKDKPLRLVGSVVHAECRRAGQQGFMSSQLDLDLYIGVVDGKLVWGRTKFFTQCQNISLDKFILRADCKNDSGTTVKSTLDLSRYLQTYDGFLGVKVAIASTELSELFSEARWMKFKVVTEADSAGVLGALGEQAAFKTAFSALATTTSQHVVAEMTQELSAAAGQYVKDAVTDTVKAEMTEIVSDAITARVRGEITKKVDEVFAVARESILTACNDMVDAAANDVTLKYTQSIIGPMEEKIMAGCNNLIQHTLTEVSASAIAQFQERAEILMEREIVGASIRRAETQAALLKMLAATLS</sequence>
<dbReference type="Pfam" id="PF08881">
    <property type="entry name" value="CVNH"/>
    <property type="match status" value="2"/>
</dbReference>
<evidence type="ECO:0000259" key="1">
    <source>
        <dbReference type="SMART" id="SM01111"/>
    </source>
</evidence>
<dbReference type="SMART" id="SM01111">
    <property type="entry name" value="CVNH"/>
    <property type="match status" value="2"/>
</dbReference>
<dbReference type="Proteomes" id="UP000772434">
    <property type="component" value="Unassembled WGS sequence"/>
</dbReference>
<dbReference type="InterPro" id="IPR036673">
    <property type="entry name" value="Cyanovirin-N_sf"/>
</dbReference>
<dbReference type="PANTHER" id="PTHR42076">
    <property type="entry name" value="CYANOVIRIN-N HOMOLOG"/>
    <property type="match status" value="1"/>
</dbReference>
<dbReference type="AlphaFoldDB" id="A0A9P5PH36"/>